<evidence type="ECO:0000313" key="3">
    <source>
        <dbReference type="Ensembl" id="ENSSTUP00000090896.1"/>
    </source>
</evidence>
<dbReference type="InterPro" id="IPR016064">
    <property type="entry name" value="NAD/diacylglycerol_kinase_sf"/>
</dbReference>
<dbReference type="InterPro" id="IPR001206">
    <property type="entry name" value="Diacylglycerol_kinase_cat_dom"/>
</dbReference>
<reference evidence="3" key="2">
    <citation type="submission" date="2025-09" db="UniProtKB">
        <authorList>
            <consortium name="Ensembl"/>
        </authorList>
    </citation>
    <scope>IDENTIFICATION</scope>
</reference>
<dbReference type="InterPro" id="IPR017438">
    <property type="entry name" value="ATP-NAD_kinase_N"/>
</dbReference>
<evidence type="ECO:0000313" key="4">
    <source>
        <dbReference type="Proteomes" id="UP000472277"/>
    </source>
</evidence>
<evidence type="ECO:0000259" key="2">
    <source>
        <dbReference type="PROSITE" id="PS50146"/>
    </source>
</evidence>
<dbReference type="PANTHER" id="PTHR12358:SF26">
    <property type="entry name" value="CERAMIDE KINASE-LIKE PROTEIN"/>
    <property type="match status" value="1"/>
</dbReference>
<feature type="compositionally biased region" description="Basic and acidic residues" evidence="1">
    <location>
        <begin position="1"/>
        <end position="20"/>
    </location>
</feature>
<dbReference type="PANTHER" id="PTHR12358">
    <property type="entry name" value="SPHINGOSINE KINASE"/>
    <property type="match status" value="1"/>
</dbReference>
<dbReference type="GeneTree" id="ENSGT00940000157578"/>
<evidence type="ECO:0000256" key="1">
    <source>
        <dbReference type="SAM" id="MobiDB-lite"/>
    </source>
</evidence>
<dbReference type="Gene3D" id="3.40.50.10330">
    <property type="entry name" value="Probable inorganic polyphosphate/atp-NAD kinase, domain 1"/>
    <property type="match status" value="1"/>
</dbReference>
<dbReference type="InterPro" id="IPR050187">
    <property type="entry name" value="Lipid_Phosphate_FormReg"/>
</dbReference>
<gene>
    <name evidence="3" type="primary">CERKL</name>
</gene>
<accession>A0A674D5U3</accession>
<keyword evidence="4" id="KW-1185">Reference proteome</keyword>
<feature type="domain" description="DAGKc" evidence="2">
    <location>
        <begin position="177"/>
        <end position="310"/>
    </location>
</feature>
<dbReference type="SUPFAM" id="SSF111331">
    <property type="entry name" value="NAD kinase/diacylglycerol kinase-like"/>
    <property type="match status" value="1"/>
</dbReference>
<dbReference type="GO" id="GO:0016020">
    <property type="term" value="C:membrane"/>
    <property type="evidence" value="ECO:0007669"/>
    <property type="project" value="GOC"/>
</dbReference>
<dbReference type="InParanoid" id="A0A674D5U3"/>
<dbReference type="Pfam" id="PF19280">
    <property type="entry name" value="CERK_C"/>
    <property type="match status" value="1"/>
</dbReference>
<dbReference type="Proteomes" id="UP000472277">
    <property type="component" value="Chromosome 24"/>
</dbReference>
<protein>
    <submittedName>
        <fullName evidence="3">Ceramide kinase-like</fullName>
    </submittedName>
</protein>
<dbReference type="Pfam" id="PF00781">
    <property type="entry name" value="DAGK_cat"/>
    <property type="match status" value="1"/>
</dbReference>
<dbReference type="Gene3D" id="2.60.200.40">
    <property type="match status" value="1"/>
</dbReference>
<dbReference type="GO" id="GO:0006665">
    <property type="term" value="P:sphingolipid metabolic process"/>
    <property type="evidence" value="ECO:0007669"/>
    <property type="project" value="TreeGrafter"/>
</dbReference>
<reference evidence="3" key="1">
    <citation type="submission" date="2025-08" db="UniProtKB">
        <authorList>
            <consortium name="Ensembl"/>
        </authorList>
    </citation>
    <scope>IDENTIFICATION</scope>
</reference>
<feature type="region of interest" description="Disordered" evidence="1">
    <location>
        <begin position="1"/>
        <end position="80"/>
    </location>
</feature>
<name>A0A674D5U3_SALTR</name>
<sequence>MFESPRKSINERDALSKSQEELSETPPGSPVSTGNHGKKNKRTQQPKQPDKRSVSAAQLCAEESCEQEQEQSEKQYTDYDTDEPIVRGIFQIGKKSHDVLLSSTRVTWSLIQPETPTEYVRRDIGQQTGGTLMGITLFHCKKNGPKLKDHAIHFNNMNVDHCEIWFKKKEILSGFQNRPKSLKVFVNPTSHKKEAYQIYRDYVAPLFQLADIKADVTKKGHALSILVVAVGGDGSVAEVAHGLLLQAQMESRRDTDSMFTPVQAPIPLGLIPAGFTDTVTCAVHGHMAPCYHCNAHHHGYVDVCSFSSLGRLLRFGFSAMFGFGGRTLALAERHQWMPPGQKREFAVIKTLANLNVTLSITETLSSLEEQQLWMTNQGLFLNVSIMAIPCLCSMATRGLAPNTRLNNGSMVLIAAGNTSRSEFIKHLKRYNSVNNQFSFSFVETHTVRVVRLRPRSQRSWSDDVCEDNGECESKNTPIISSEGTYHWNVNGDQLEVPSELLIRIHPQLLTLFGVDIKEAEEAHIKCSCI</sequence>
<dbReference type="OMA" id="GECESKN"/>
<dbReference type="AlphaFoldDB" id="A0A674D5U3"/>
<organism evidence="3 4">
    <name type="scientific">Salmo trutta</name>
    <name type="common">Brown trout</name>
    <dbReference type="NCBI Taxonomy" id="8032"/>
    <lineage>
        <taxon>Eukaryota</taxon>
        <taxon>Metazoa</taxon>
        <taxon>Chordata</taxon>
        <taxon>Craniata</taxon>
        <taxon>Vertebrata</taxon>
        <taxon>Euteleostomi</taxon>
        <taxon>Actinopterygii</taxon>
        <taxon>Neopterygii</taxon>
        <taxon>Teleostei</taxon>
        <taxon>Protacanthopterygii</taxon>
        <taxon>Salmoniformes</taxon>
        <taxon>Salmonidae</taxon>
        <taxon>Salmoninae</taxon>
        <taxon>Salmo</taxon>
    </lineage>
</organism>
<dbReference type="PROSITE" id="PS50146">
    <property type="entry name" value="DAGK"/>
    <property type="match status" value="1"/>
</dbReference>
<proteinExistence type="predicted"/>
<dbReference type="GO" id="GO:0001727">
    <property type="term" value="F:lipid kinase activity"/>
    <property type="evidence" value="ECO:0007669"/>
    <property type="project" value="TreeGrafter"/>
</dbReference>
<dbReference type="Ensembl" id="ENSSTUT00000096706.1">
    <property type="protein sequence ID" value="ENSSTUP00000090896.1"/>
    <property type="gene ID" value="ENSSTUG00000039898.1"/>
</dbReference>
<dbReference type="InterPro" id="IPR045363">
    <property type="entry name" value="CERK_C"/>
</dbReference>